<feature type="region of interest" description="Disordered" evidence="1">
    <location>
        <begin position="243"/>
        <end position="285"/>
    </location>
</feature>
<dbReference type="AlphaFoldDB" id="A0A448YHK4"/>
<dbReference type="PANTHER" id="PTHR35140">
    <property type="entry name" value="MITOTIC CHECK POINT PROTEIN BFA1"/>
    <property type="match status" value="1"/>
</dbReference>
<proteinExistence type="predicted"/>
<name>A0A448YHK4_BRENA</name>
<dbReference type="GO" id="GO:0005096">
    <property type="term" value="F:GTPase activator activity"/>
    <property type="evidence" value="ECO:0007669"/>
    <property type="project" value="InterPro"/>
</dbReference>
<evidence type="ECO:0000313" key="2">
    <source>
        <dbReference type="EMBL" id="VEU20424.1"/>
    </source>
</evidence>
<feature type="region of interest" description="Disordered" evidence="1">
    <location>
        <begin position="392"/>
        <end position="411"/>
    </location>
</feature>
<accession>A0A448YHK4</accession>
<dbReference type="GO" id="GO:1990334">
    <property type="term" value="C:Bfa1-Bub2 complex"/>
    <property type="evidence" value="ECO:0007669"/>
    <property type="project" value="InterPro"/>
</dbReference>
<feature type="region of interest" description="Disordered" evidence="1">
    <location>
        <begin position="207"/>
        <end position="226"/>
    </location>
</feature>
<evidence type="ECO:0000256" key="1">
    <source>
        <dbReference type="SAM" id="MobiDB-lite"/>
    </source>
</evidence>
<gene>
    <name evidence="2" type="ORF">BRENAR_LOCUS1159</name>
</gene>
<organism evidence="2 3">
    <name type="scientific">Brettanomyces naardenensis</name>
    <name type="common">Yeast</name>
    <dbReference type="NCBI Taxonomy" id="13370"/>
    <lineage>
        <taxon>Eukaryota</taxon>
        <taxon>Fungi</taxon>
        <taxon>Dikarya</taxon>
        <taxon>Ascomycota</taxon>
        <taxon>Saccharomycotina</taxon>
        <taxon>Pichiomycetes</taxon>
        <taxon>Pichiales</taxon>
        <taxon>Pichiaceae</taxon>
        <taxon>Brettanomyces</taxon>
    </lineage>
</organism>
<keyword evidence="3" id="KW-1185">Reference proteome</keyword>
<sequence>MTTSLWLDQRLTGKLLGTASVKDSPITPVMSPIKVNKLLAKRSQGILQEGAVTGTGAGSKSEQPMRNGALFKTSVIRHKQQESERSVRKQLSDQDLQDIFAGLTISKQRALSNELSTVHEIDMNGIGEDDIGVSNGQHYATLTEENIQKFNDRDVKEDQETFKKSMFLKKFAEPEDADEEDFEADREGEEDDDFDSRVHQTLIADAAELVENSPEKRKRSGNPFLSMPVSKYTIKANRQIPTSESFHSLSSSASSTGKSALTTASATSFTETDTEQSDYADDYEDNDFDKVDLMNKLRQRQREAEVEANTVKQERKRMFEKMQSSIKGQRSQHFVHGRDYIEKGQTPIMDDFEDFDEVDTGRLRRFKVVGPAGRSGTSGLDRKRSMPVLLRSGNTKNNVAGSPKRTVRKYSSTLDLPSQIPSRYHDTSGSRYPPVSLSLKARPYYNGTELDDIDDLSTDDLTITLSDYKKLKRKSQRIDLTKYAEATPINHGRRHRLITGYADLTNTARLNKEGKLKIIRSMGKHKAKQVLPGHLYGEIVYDPDQMKWCGNEEELTRFEAASKPSLIKHSKSHVQLKKLKQPQRQQQVQEQKLITRPSMEFDDGETPQIVGNMVYDNKNLRWVSVTGKYEDDPFENMDDTITSDKLGPLEGYQRNQEGHGNLRIITGGSSRLTSSTSSSSISNYARQVEEGDYFHISPESYKAWKCEESRWLRKVRNWFPGEDDDLSFCYELKAFLNDQ</sequence>
<dbReference type="EMBL" id="CAACVR010000004">
    <property type="protein sequence ID" value="VEU20424.1"/>
    <property type="molecule type" value="Genomic_DNA"/>
</dbReference>
<dbReference type="GO" id="GO:0031578">
    <property type="term" value="P:mitotic spindle orientation checkpoint signaling"/>
    <property type="evidence" value="ECO:0007669"/>
    <property type="project" value="TreeGrafter"/>
</dbReference>
<feature type="compositionally biased region" description="Acidic residues" evidence="1">
    <location>
        <begin position="272"/>
        <end position="285"/>
    </location>
</feature>
<dbReference type="InterPro" id="IPR034586">
    <property type="entry name" value="Bfa1/Byr4"/>
</dbReference>
<dbReference type="OrthoDB" id="19159at2759"/>
<dbReference type="Proteomes" id="UP000290900">
    <property type="component" value="Unassembled WGS sequence"/>
</dbReference>
<feature type="region of interest" description="Disordered" evidence="1">
    <location>
        <begin position="172"/>
        <end position="195"/>
    </location>
</feature>
<protein>
    <submittedName>
        <fullName evidence="2">DEKNAAC101338</fullName>
    </submittedName>
</protein>
<feature type="compositionally biased region" description="Acidic residues" evidence="1">
    <location>
        <begin position="174"/>
        <end position="194"/>
    </location>
</feature>
<feature type="compositionally biased region" description="Low complexity" evidence="1">
    <location>
        <begin position="243"/>
        <end position="271"/>
    </location>
</feature>
<evidence type="ECO:0000313" key="3">
    <source>
        <dbReference type="Proteomes" id="UP000290900"/>
    </source>
</evidence>
<reference evidence="2 3" key="1">
    <citation type="submission" date="2018-12" db="EMBL/GenBank/DDBJ databases">
        <authorList>
            <person name="Tiukova I."/>
            <person name="Dainat J."/>
        </authorList>
    </citation>
    <scope>NUCLEOTIDE SEQUENCE [LARGE SCALE GENOMIC DNA]</scope>
</reference>
<dbReference type="InParanoid" id="A0A448YHK4"/>
<dbReference type="PANTHER" id="PTHR35140:SF1">
    <property type="entry name" value="MITOTIC CHECK POINT PROTEIN BFA1"/>
    <property type="match status" value="1"/>
</dbReference>
<dbReference type="STRING" id="13370.A0A448YHK4"/>
<dbReference type="GO" id="GO:0044732">
    <property type="term" value="C:mitotic spindle pole body"/>
    <property type="evidence" value="ECO:0007669"/>
    <property type="project" value="TreeGrafter"/>
</dbReference>